<evidence type="ECO:0000256" key="2">
    <source>
        <dbReference type="ARBA" id="ARBA00022448"/>
    </source>
</evidence>
<evidence type="ECO:0000256" key="9">
    <source>
        <dbReference type="SAM" id="Phobius"/>
    </source>
</evidence>
<proteinExistence type="predicted"/>
<keyword evidence="3" id="KW-1003">Cell membrane</keyword>
<keyword evidence="2" id="KW-0813">Transport</keyword>
<accession>A0A1B2DGK9</accession>
<dbReference type="InterPro" id="IPR039421">
    <property type="entry name" value="Type_1_exporter"/>
</dbReference>
<dbReference type="GO" id="GO:0005524">
    <property type="term" value="F:ATP binding"/>
    <property type="evidence" value="ECO:0007669"/>
    <property type="project" value="UniProtKB-KW"/>
</dbReference>
<dbReference type="CDD" id="cd18548">
    <property type="entry name" value="ABC_6TM_Tm287_like"/>
    <property type="match status" value="1"/>
</dbReference>
<feature type="domain" description="ABC transmembrane type-1" evidence="11">
    <location>
        <begin position="16"/>
        <end position="298"/>
    </location>
</feature>
<dbReference type="InterPro" id="IPR027417">
    <property type="entry name" value="P-loop_NTPase"/>
</dbReference>
<comment type="subcellular location">
    <subcellularLocation>
        <location evidence="1">Cell membrane</location>
        <topology evidence="1">Multi-pass membrane protein</topology>
    </subcellularLocation>
</comment>
<feature type="transmembrane region" description="Helical" evidence="9">
    <location>
        <begin position="235"/>
        <end position="260"/>
    </location>
</feature>
<gene>
    <name evidence="12" type="ORF">BBD42_10515</name>
</gene>
<dbReference type="RefSeq" id="WP_099518138.1">
    <property type="nucleotide sequence ID" value="NZ_CP016808.1"/>
</dbReference>
<dbReference type="Pfam" id="PF00664">
    <property type="entry name" value="ABC_membrane"/>
    <property type="match status" value="1"/>
</dbReference>
<feature type="domain" description="ABC transporter" evidence="10">
    <location>
        <begin position="332"/>
        <end position="571"/>
    </location>
</feature>
<dbReference type="InterPro" id="IPR003439">
    <property type="entry name" value="ABC_transporter-like_ATP-bd"/>
</dbReference>
<dbReference type="EMBL" id="CP016808">
    <property type="protein sequence ID" value="ANY66850.1"/>
    <property type="molecule type" value="Genomic_DNA"/>
</dbReference>
<evidence type="ECO:0000256" key="6">
    <source>
        <dbReference type="ARBA" id="ARBA00022840"/>
    </source>
</evidence>
<dbReference type="InterPro" id="IPR011527">
    <property type="entry name" value="ABC1_TM_dom"/>
</dbReference>
<dbReference type="Pfam" id="PF00005">
    <property type="entry name" value="ABC_tran"/>
    <property type="match status" value="1"/>
</dbReference>
<keyword evidence="7 9" id="KW-1133">Transmembrane helix</keyword>
<reference evidence="12" key="1">
    <citation type="submission" date="2016-08" db="EMBL/GenBank/DDBJ databases">
        <title>Complete Genome Seqeunce of Paenibacillus sp. BIHB 4019 from tea rhizoplane.</title>
        <authorList>
            <person name="Thakur R."/>
            <person name="Swarnkar M.K."/>
            <person name="Gulati A."/>
        </authorList>
    </citation>
    <scope>NUCLEOTIDE SEQUENCE [LARGE SCALE GENOMIC DNA]</scope>
    <source>
        <strain evidence="12">BIHB4019</strain>
    </source>
</reference>
<feature type="transmembrane region" description="Helical" evidence="9">
    <location>
        <begin position="272"/>
        <end position="294"/>
    </location>
</feature>
<dbReference type="GO" id="GO:0015421">
    <property type="term" value="F:ABC-type oligopeptide transporter activity"/>
    <property type="evidence" value="ECO:0007669"/>
    <property type="project" value="TreeGrafter"/>
</dbReference>
<keyword evidence="5" id="KW-0547">Nucleotide-binding</keyword>
<dbReference type="InterPro" id="IPR017871">
    <property type="entry name" value="ABC_transporter-like_CS"/>
</dbReference>
<dbReference type="PROSITE" id="PS50893">
    <property type="entry name" value="ABC_TRANSPORTER_2"/>
    <property type="match status" value="1"/>
</dbReference>
<evidence type="ECO:0000256" key="3">
    <source>
        <dbReference type="ARBA" id="ARBA00022475"/>
    </source>
</evidence>
<feature type="transmembrane region" description="Helical" evidence="9">
    <location>
        <begin position="12"/>
        <end position="31"/>
    </location>
</feature>
<dbReference type="InterPro" id="IPR003593">
    <property type="entry name" value="AAA+_ATPase"/>
</dbReference>
<evidence type="ECO:0000256" key="7">
    <source>
        <dbReference type="ARBA" id="ARBA00022989"/>
    </source>
</evidence>
<dbReference type="PROSITE" id="PS00211">
    <property type="entry name" value="ABC_TRANSPORTER_1"/>
    <property type="match status" value="1"/>
</dbReference>
<evidence type="ECO:0000259" key="10">
    <source>
        <dbReference type="PROSITE" id="PS50893"/>
    </source>
</evidence>
<dbReference type="Gene3D" id="3.40.50.300">
    <property type="entry name" value="P-loop containing nucleotide triphosphate hydrolases"/>
    <property type="match status" value="1"/>
</dbReference>
<dbReference type="PROSITE" id="PS50929">
    <property type="entry name" value="ABC_TM1F"/>
    <property type="match status" value="1"/>
</dbReference>
<feature type="transmembrane region" description="Helical" evidence="9">
    <location>
        <begin position="157"/>
        <end position="178"/>
    </location>
</feature>
<dbReference type="FunFam" id="1.20.1560.10:FF:000040">
    <property type="entry name" value="Multidrug ABC transporter ATP-binding protein"/>
    <property type="match status" value="1"/>
</dbReference>
<evidence type="ECO:0000256" key="1">
    <source>
        <dbReference type="ARBA" id="ARBA00004651"/>
    </source>
</evidence>
<dbReference type="SUPFAM" id="SSF90123">
    <property type="entry name" value="ABC transporter transmembrane region"/>
    <property type="match status" value="1"/>
</dbReference>
<dbReference type="SMART" id="SM00382">
    <property type="entry name" value="AAA"/>
    <property type="match status" value="1"/>
</dbReference>
<dbReference type="FunFam" id="3.40.50.300:FF:000221">
    <property type="entry name" value="Multidrug ABC transporter ATP-binding protein"/>
    <property type="match status" value="1"/>
</dbReference>
<feature type="transmembrane region" description="Helical" evidence="9">
    <location>
        <begin position="133"/>
        <end position="151"/>
    </location>
</feature>
<dbReference type="PANTHER" id="PTHR43394">
    <property type="entry name" value="ATP-DEPENDENT PERMEASE MDL1, MITOCHONDRIAL"/>
    <property type="match status" value="1"/>
</dbReference>
<keyword evidence="8 9" id="KW-0472">Membrane</keyword>
<evidence type="ECO:0000256" key="4">
    <source>
        <dbReference type="ARBA" id="ARBA00022692"/>
    </source>
</evidence>
<sequence>MIKLARYLKPHWAAVLLAPLLMVLEVCMDLLQPKLMASIVDEGIIKGDLSHIKITGLYMLAAALIGLIGGVGCTVYSSIASQKFGADLRGDLFRKVQTFSFRNLDELKTGSLITRLTSDIVQLQTMVQMLLRIFVRSPMLAIGSIIMTITISPKLALILAIVVPLLFIVMFALIRSTLPLFASMQSKLDAVNTVLQENFTGIRVAKAFVRSTYENERFGRANRDYTGSAIKAMQLVAINMPILTFILNAAIAAVLWYGGLDVQKGTLPVGDLIAFINYVTQVMLSLSMIGMMLVRFSTAKVSAQRVQEVLDTSSEIRSAASAAQHNDTAGEVAFEHVSFAYAGIAASEKAYELRDISFTAKPGQKLALIGATGSGKSTLVSLIPRLYEATQGRVLLDGVDVRDIELNSLRSHIGIVLQESILFTGTIRENICFGKPEATEAEMLAAAKAAAAHDFIARLPEGYDTQLGQRGVNLSGGQKQRLSIARALLLQPSVLILDDSTSAIDMRTEAQIQAALRQLMHGRTSIMIAQRISSVIDADHIIVLDEGQIAAEGTHDELLRSSELYQEIYQSQAGKEATVHG</sequence>
<feature type="transmembrane region" description="Helical" evidence="9">
    <location>
        <begin position="57"/>
        <end position="79"/>
    </location>
</feature>
<evidence type="ECO:0000313" key="12">
    <source>
        <dbReference type="EMBL" id="ANY66850.1"/>
    </source>
</evidence>
<protein>
    <submittedName>
        <fullName evidence="12">Multidrug ABC transporter ATP-binding protein</fullName>
    </submittedName>
</protein>
<name>A0A1B2DGK9_9BACL</name>
<evidence type="ECO:0000256" key="5">
    <source>
        <dbReference type="ARBA" id="ARBA00022741"/>
    </source>
</evidence>
<dbReference type="InterPro" id="IPR036640">
    <property type="entry name" value="ABC1_TM_sf"/>
</dbReference>
<dbReference type="PANTHER" id="PTHR43394:SF1">
    <property type="entry name" value="ATP-BINDING CASSETTE SUB-FAMILY B MEMBER 10, MITOCHONDRIAL"/>
    <property type="match status" value="1"/>
</dbReference>
<dbReference type="AlphaFoldDB" id="A0A1B2DGK9"/>
<dbReference type="SUPFAM" id="SSF52540">
    <property type="entry name" value="P-loop containing nucleoside triphosphate hydrolases"/>
    <property type="match status" value="1"/>
</dbReference>
<dbReference type="GO" id="GO:0005886">
    <property type="term" value="C:plasma membrane"/>
    <property type="evidence" value="ECO:0007669"/>
    <property type="project" value="UniProtKB-SubCell"/>
</dbReference>
<evidence type="ECO:0000259" key="11">
    <source>
        <dbReference type="PROSITE" id="PS50929"/>
    </source>
</evidence>
<dbReference type="Gene3D" id="1.20.1560.10">
    <property type="entry name" value="ABC transporter type 1, transmembrane domain"/>
    <property type="match status" value="1"/>
</dbReference>
<dbReference type="GO" id="GO:0016887">
    <property type="term" value="F:ATP hydrolysis activity"/>
    <property type="evidence" value="ECO:0007669"/>
    <property type="project" value="InterPro"/>
</dbReference>
<organism evidence="12">
    <name type="scientific">Paenibacillus sp. BIHB 4019</name>
    <dbReference type="NCBI Taxonomy" id="1870819"/>
    <lineage>
        <taxon>Bacteria</taxon>
        <taxon>Bacillati</taxon>
        <taxon>Bacillota</taxon>
        <taxon>Bacilli</taxon>
        <taxon>Bacillales</taxon>
        <taxon>Paenibacillaceae</taxon>
        <taxon>Paenibacillus</taxon>
    </lineage>
</organism>
<evidence type="ECO:0000256" key="8">
    <source>
        <dbReference type="ARBA" id="ARBA00023136"/>
    </source>
</evidence>
<keyword evidence="4 9" id="KW-0812">Transmembrane</keyword>
<keyword evidence="6 12" id="KW-0067">ATP-binding</keyword>